<feature type="region of interest" description="Disordered" evidence="1">
    <location>
        <begin position="1"/>
        <end position="21"/>
    </location>
</feature>
<protein>
    <submittedName>
        <fullName evidence="3">Cob(I)alamin adenosyltransferase</fullName>
        <ecNumber evidence="3">2.5.1.17</ecNumber>
    </submittedName>
</protein>
<dbReference type="GO" id="GO:0008817">
    <property type="term" value="F:corrinoid adenosyltransferase activity"/>
    <property type="evidence" value="ECO:0007669"/>
    <property type="project" value="UniProtKB-EC"/>
</dbReference>
<dbReference type="PANTHER" id="PTHR46638:SF1">
    <property type="entry name" value="CORRINOID ADENOSYLTRANSFERASE"/>
    <property type="match status" value="1"/>
</dbReference>
<dbReference type="Gene3D" id="3.40.50.300">
    <property type="entry name" value="P-loop containing nucleotide triphosphate hydrolases"/>
    <property type="match status" value="1"/>
</dbReference>
<evidence type="ECO:0000256" key="1">
    <source>
        <dbReference type="SAM" id="MobiDB-lite"/>
    </source>
</evidence>
<name>A0A3B1A1A6_9ZZZZ</name>
<dbReference type="AlphaFoldDB" id="A0A3B1A1A6"/>
<dbReference type="Pfam" id="PF02572">
    <property type="entry name" value="CobA_CobO_BtuR"/>
    <property type="match status" value="1"/>
</dbReference>
<reference evidence="3" key="1">
    <citation type="submission" date="2018-06" db="EMBL/GenBank/DDBJ databases">
        <authorList>
            <person name="Zhirakovskaya E."/>
        </authorList>
    </citation>
    <scope>NUCLEOTIDE SEQUENCE</scope>
</reference>
<dbReference type="EMBL" id="UOFT01000079">
    <property type="protein sequence ID" value="VAW99528.1"/>
    <property type="molecule type" value="Genomic_DNA"/>
</dbReference>
<dbReference type="GO" id="GO:0009236">
    <property type="term" value="P:cobalamin biosynthetic process"/>
    <property type="evidence" value="ECO:0007669"/>
    <property type="project" value="InterPro"/>
</dbReference>
<dbReference type="InterPro" id="IPR025826">
    <property type="entry name" value="Co_AT_N_dom"/>
</dbReference>
<sequence>MTKNALPTSLNERHQQRMHRKKAVVDASIAKANEERGIIIVHTGNGKGKSSAAFGMVARALGHKMRVAVIQFGKGRSATGEELFFRKILADNYHVMGEGFTWETQDRERDIRAAEAAWQKASEYLANPDYDLVVLDELNIILKHKYLALNYVLKTLQQRPHMQHVIITGRAAQPELIEMADTVTEMQNTKHAYKAGVRAQKGIEL</sequence>
<dbReference type="NCBIfam" id="NF004637">
    <property type="entry name" value="PRK05986.1"/>
    <property type="match status" value="1"/>
</dbReference>
<accession>A0A3B1A1A6</accession>
<dbReference type="NCBIfam" id="TIGR00708">
    <property type="entry name" value="cobA"/>
    <property type="match status" value="1"/>
</dbReference>
<organism evidence="3">
    <name type="scientific">hydrothermal vent metagenome</name>
    <dbReference type="NCBI Taxonomy" id="652676"/>
    <lineage>
        <taxon>unclassified sequences</taxon>
        <taxon>metagenomes</taxon>
        <taxon>ecological metagenomes</taxon>
    </lineage>
</organism>
<proteinExistence type="predicted"/>
<dbReference type="SUPFAM" id="SSF52540">
    <property type="entry name" value="P-loop containing nucleoside triphosphate hydrolases"/>
    <property type="match status" value="1"/>
</dbReference>
<dbReference type="CDD" id="cd00561">
    <property type="entry name" value="CobA_ACA"/>
    <property type="match status" value="1"/>
</dbReference>
<dbReference type="GO" id="GO:0005524">
    <property type="term" value="F:ATP binding"/>
    <property type="evidence" value="ECO:0007669"/>
    <property type="project" value="InterPro"/>
</dbReference>
<dbReference type="InterPro" id="IPR003724">
    <property type="entry name" value="CblAdoTrfase_CobA"/>
</dbReference>
<dbReference type="InterPro" id="IPR027417">
    <property type="entry name" value="P-loop_NTPase"/>
</dbReference>
<evidence type="ECO:0000313" key="3">
    <source>
        <dbReference type="EMBL" id="VAW99528.1"/>
    </source>
</evidence>
<dbReference type="PANTHER" id="PTHR46638">
    <property type="entry name" value="CORRINOID ADENOSYLTRANSFERASE"/>
    <property type="match status" value="1"/>
</dbReference>
<dbReference type="EC" id="2.5.1.17" evidence="3"/>
<dbReference type="Pfam" id="PF12557">
    <property type="entry name" value="Co_AT_N"/>
    <property type="match status" value="1"/>
</dbReference>
<dbReference type="PIRSF" id="PIRSF015617">
    <property type="entry name" value="Adensltrnsf_CobA"/>
    <property type="match status" value="1"/>
</dbReference>
<keyword evidence="3" id="KW-0808">Transferase</keyword>
<feature type="domain" description="Cob(I)alamin adenosyltransferase N-terminal" evidence="2">
    <location>
        <begin position="8"/>
        <end position="29"/>
    </location>
</feature>
<evidence type="ECO:0000259" key="2">
    <source>
        <dbReference type="Pfam" id="PF12557"/>
    </source>
</evidence>
<feature type="compositionally biased region" description="Polar residues" evidence="1">
    <location>
        <begin position="1"/>
        <end position="10"/>
    </location>
</feature>
<gene>
    <name evidence="3" type="ORF">MNBD_GAMMA23-1857</name>
</gene>